<evidence type="ECO:0000256" key="1">
    <source>
        <dbReference type="SAM" id="MobiDB-lite"/>
    </source>
</evidence>
<dbReference type="AlphaFoldDB" id="A0A3M9YBT8"/>
<feature type="compositionally biased region" description="Polar residues" evidence="1">
    <location>
        <begin position="51"/>
        <end position="64"/>
    </location>
</feature>
<name>A0A3M9YBT8_9PEZI</name>
<accession>A0A3M9YBT8</accession>
<dbReference type="RefSeq" id="XP_028494688.1">
    <property type="nucleotide sequence ID" value="XM_028641250.1"/>
</dbReference>
<keyword evidence="3" id="KW-1185">Reference proteome</keyword>
<evidence type="ECO:0000313" key="3">
    <source>
        <dbReference type="Proteomes" id="UP000267145"/>
    </source>
</evidence>
<protein>
    <submittedName>
        <fullName evidence="2">Uncharacterized protein</fullName>
    </submittedName>
</protein>
<dbReference type="GeneID" id="39610824"/>
<dbReference type="Proteomes" id="UP000267145">
    <property type="component" value="Unassembled WGS sequence"/>
</dbReference>
<feature type="compositionally biased region" description="Low complexity" evidence="1">
    <location>
        <begin position="65"/>
        <end position="75"/>
    </location>
</feature>
<evidence type="ECO:0000313" key="2">
    <source>
        <dbReference type="EMBL" id="RNJ56530.1"/>
    </source>
</evidence>
<organism evidence="2 3">
    <name type="scientific">Verticillium nonalfalfae</name>
    <dbReference type="NCBI Taxonomy" id="1051616"/>
    <lineage>
        <taxon>Eukaryota</taxon>
        <taxon>Fungi</taxon>
        <taxon>Dikarya</taxon>
        <taxon>Ascomycota</taxon>
        <taxon>Pezizomycotina</taxon>
        <taxon>Sordariomycetes</taxon>
        <taxon>Hypocreomycetidae</taxon>
        <taxon>Glomerellales</taxon>
        <taxon>Plectosphaerellaceae</taxon>
        <taxon>Verticillium</taxon>
    </lineage>
</organism>
<reference evidence="2 3" key="1">
    <citation type="submission" date="2018-10" db="EMBL/GenBank/DDBJ databases">
        <title>Genome sequence of Verticillium nonalfalfae VnAa140.</title>
        <authorList>
            <person name="Stajich J.E."/>
            <person name="Kasson M.T."/>
        </authorList>
    </citation>
    <scope>NUCLEOTIDE SEQUENCE [LARGE SCALE GENOMIC DNA]</scope>
    <source>
        <strain evidence="2 3">VnAa140</strain>
    </source>
</reference>
<feature type="region of interest" description="Disordered" evidence="1">
    <location>
        <begin position="51"/>
        <end position="123"/>
    </location>
</feature>
<sequence>MAGVSEATAGTPMPNGAAVTLAHYPKIHKQDNMSRYNYANSPVIHQGAASIRSSASYSTTYSGESSPRSYRSYSPAETIREQQYAGATNGSGVVVHNGYSGHHDQRYDPTPKYSNPNLAKRKS</sequence>
<gene>
    <name evidence="2" type="ORF">D7B24_007135</name>
</gene>
<proteinExistence type="predicted"/>
<dbReference type="EMBL" id="RBVV01000055">
    <property type="protein sequence ID" value="RNJ56530.1"/>
    <property type="molecule type" value="Genomic_DNA"/>
</dbReference>
<comment type="caution">
    <text evidence="2">The sequence shown here is derived from an EMBL/GenBank/DDBJ whole genome shotgun (WGS) entry which is preliminary data.</text>
</comment>